<organism evidence="2 3">
    <name type="scientific">Planoprotostelium fungivorum</name>
    <dbReference type="NCBI Taxonomy" id="1890364"/>
    <lineage>
        <taxon>Eukaryota</taxon>
        <taxon>Amoebozoa</taxon>
        <taxon>Evosea</taxon>
        <taxon>Variosea</taxon>
        <taxon>Cavosteliida</taxon>
        <taxon>Cavosteliaceae</taxon>
        <taxon>Planoprotostelium</taxon>
    </lineage>
</organism>
<proteinExistence type="predicted"/>
<protein>
    <recommendedName>
        <fullName evidence="4">F-box domain-containing protein</fullName>
    </recommendedName>
</protein>
<dbReference type="AlphaFoldDB" id="A0A2P6NRK2"/>
<reference evidence="2 3" key="1">
    <citation type="journal article" date="2018" name="Genome Biol. Evol.">
        <title>Multiple Roots of Fruiting Body Formation in Amoebozoa.</title>
        <authorList>
            <person name="Hillmann F."/>
            <person name="Forbes G."/>
            <person name="Novohradska S."/>
            <person name="Ferling I."/>
            <person name="Riege K."/>
            <person name="Groth M."/>
            <person name="Westermann M."/>
            <person name="Marz M."/>
            <person name="Spaller T."/>
            <person name="Winckler T."/>
            <person name="Schaap P."/>
            <person name="Glockner G."/>
        </authorList>
    </citation>
    <scope>NUCLEOTIDE SEQUENCE [LARGE SCALE GENOMIC DNA]</scope>
    <source>
        <strain evidence="2 3">Jena</strain>
    </source>
</reference>
<comment type="caution">
    <text evidence="2">The sequence shown here is derived from an EMBL/GenBank/DDBJ whole genome shotgun (WGS) entry which is preliminary data.</text>
</comment>
<evidence type="ECO:0000313" key="3">
    <source>
        <dbReference type="Proteomes" id="UP000241769"/>
    </source>
</evidence>
<dbReference type="Proteomes" id="UP000241769">
    <property type="component" value="Unassembled WGS sequence"/>
</dbReference>
<sequence length="519" mass="59618">MQRHSVSLYSIFITTTQYLKSLGQSHSGIDASNGMSFVTTSASQGIEREKRKSDPTLFDNKRSRTRDTRSFRWEILPAEIIQLITSFLSLQPLLHLSCTNSILRSVAWPSYLKRKYGELILNSNMTMSKLLANPSWTHHTRSLAICDHIYGSPCLSNRMKALEIQSTATTDRWLNTNDFRVLEHFRRNFPNLRTLELDDVHSPKLLESFKGRHLDKFSIRLDISTPEQALLFEKPIINMMTKQLTELSLALPNSLAASIGPHINSCTSLQSLSIEFNWLEAVADHRWESLTSLEVTDLFEFSRTNPSSIESHLARFASHHPGIKNLQWALDHLPIGDSFHSLESVSLWTESNEALDAVIQPMTNGRQRPIQTLSLEVYRLGRPISNHIRNITSLREVRVNIVAAQRLFSSHRRWTADETMSEWIPTALARDWFNANPVLNTFICSFVGLEVVVVVTREPRDVLVYQHDRKTQARKMKWKPVTREGGLMDIVFDREDEMMFKTLGPRKKSRPGTRKLRTI</sequence>
<evidence type="ECO:0000256" key="1">
    <source>
        <dbReference type="SAM" id="MobiDB-lite"/>
    </source>
</evidence>
<accession>A0A2P6NRK2</accession>
<dbReference type="EMBL" id="MDYQ01000029">
    <property type="protein sequence ID" value="PRP86599.1"/>
    <property type="molecule type" value="Genomic_DNA"/>
</dbReference>
<dbReference type="InParanoid" id="A0A2P6NRK2"/>
<evidence type="ECO:0008006" key="4">
    <source>
        <dbReference type="Google" id="ProtNLM"/>
    </source>
</evidence>
<dbReference type="Gene3D" id="3.80.10.10">
    <property type="entry name" value="Ribonuclease Inhibitor"/>
    <property type="match status" value="1"/>
</dbReference>
<feature type="region of interest" description="Disordered" evidence="1">
    <location>
        <begin position="42"/>
        <end position="61"/>
    </location>
</feature>
<gene>
    <name evidence="2" type="ORF">PROFUN_05237</name>
</gene>
<dbReference type="InterPro" id="IPR032675">
    <property type="entry name" value="LRR_dom_sf"/>
</dbReference>
<name>A0A2P6NRK2_9EUKA</name>
<evidence type="ECO:0000313" key="2">
    <source>
        <dbReference type="EMBL" id="PRP86599.1"/>
    </source>
</evidence>
<dbReference type="SUPFAM" id="SSF52047">
    <property type="entry name" value="RNI-like"/>
    <property type="match status" value="1"/>
</dbReference>
<feature type="compositionally biased region" description="Basic and acidic residues" evidence="1">
    <location>
        <begin position="46"/>
        <end position="61"/>
    </location>
</feature>
<keyword evidence="3" id="KW-1185">Reference proteome</keyword>